<accession>A0ABT7UCK1</accession>
<dbReference type="SMART" id="SM00862">
    <property type="entry name" value="Trans_reg_C"/>
    <property type="match status" value="1"/>
</dbReference>
<dbReference type="Pfam" id="PF00072">
    <property type="entry name" value="Response_reg"/>
    <property type="match status" value="1"/>
</dbReference>
<dbReference type="Gene3D" id="1.10.10.10">
    <property type="entry name" value="Winged helix-like DNA-binding domain superfamily/Winged helix DNA-binding domain"/>
    <property type="match status" value="1"/>
</dbReference>
<comment type="caution">
    <text evidence="8">The sequence shown here is derived from an EMBL/GenBank/DDBJ whole genome shotgun (WGS) entry which is preliminary data.</text>
</comment>
<protein>
    <submittedName>
        <fullName evidence="8">Response regulator transcription factor</fullName>
    </submittedName>
</protein>
<feature type="domain" description="OmpR/PhoB-type" evidence="7">
    <location>
        <begin position="124"/>
        <end position="218"/>
    </location>
</feature>
<evidence type="ECO:0000256" key="3">
    <source>
        <dbReference type="ARBA" id="ARBA00023163"/>
    </source>
</evidence>
<dbReference type="PROSITE" id="PS51755">
    <property type="entry name" value="OMPR_PHOB"/>
    <property type="match status" value="1"/>
</dbReference>
<evidence type="ECO:0000259" key="6">
    <source>
        <dbReference type="PROSITE" id="PS50110"/>
    </source>
</evidence>
<dbReference type="Gene3D" id="3.40.50.2300">
    <property type="match status" value="1"/>
</dbReference>
<dbReference type="InterPro" id="IPR039420">
    <property type="entry name" value="WalR-like"/>
</dbReference>
<dbReference type="InterPro" id="IPR001867">
    <property type="entry name" value="OmpR/PhoB-type_DNA-bd"/>
</dbReference>
<evidence type="ECO:0000256" key="1">
    <source>
        <dbReference type="ARBA" id="ARBA00023015"/>
    </source>
</evidence>
<evidence type="ECO:0000256" key="2">
    <source>
        <dbReference type="ARBA" id="ARBA00023125"/>
    </source>
</evidence>
<keyword evidence="3" id="KW-0804">Transcription</keyword>
<dbReference type="PANTHER" id="PTHR48111">
    <property type="entry name" value="REGULATOR OF RPOS"/>
    <property type="match status" value="1"/>
</dbReference>
<dbReference type="EMBL" id="JAUDCG010000026">
    <property type="protein sequence ID" value="MDM8157366.1"/>
    <property type="molecule type" value="Genomic_DNA"/>
</dbReference>
<dbReference type="Proteomes" id="UP001529340">
    <property type="component" value="Unassembled WGS sequence"/>
</dbReference>
<evidence type="ECO:0000256" key="5">
    <source>
        <dbReference type="PROSITE-ProRule" id="PRU01091"/>
    </source>
</evidence>
<name>A0ABT7UCK1_9FIRM</name>
<reference evidence="8 9" key="3">
    <citation type="submission" date="2023-06" db="EMBL/GenBank/DDBJ databases">
        <authorList>
            <person name="Zeman M."/>
            <person name="Kubasova T."/>
            <person name="Jahodarova E."/>
            <person name="Nykrynova M."/>
            <person name="Rychlik I."/>
        </authorList>
    </citation>
    <scope>NUCLEOTIDE SEQUENCE [LARGE SCALE GENOMIC DNA]</scope>
    <source>
        <strain evidence="8 9">ET39</strain>
    </source>
</reference>
<keyword evidence="9" id="KW-1185">Reference proteome</keyword>
<feature type="domain" description="Response regulatory" evidence="6">
    <location>
        <begin position="3"/>
        <end position="116"/>
    </location>
</feature>
<reference evidence="9" key="1">
    <citation type="submission" date="2023-06" db="EMBL/GenBank/DDBJ databases">
        <title>Identification and characterization of horizontal gene transfer across gut microbiota members of farm animals based on homology search.</title>
        <authorList>
            <person name="Zeman M."/>
            <person name="Kubasova T."/>
            <person name="Jahodarova E."/>
            <person name="Nykrynova M."/>
            <person name="Rychlik I."/>
        </authorList>
    </citation>
    <scope>NUCLEOTIDE SEQUENCE [LARGE SCALE GENOMIC DNA]</scope>
    <source>
        <strain evidence="9">ET39</strain>
    </source>
</reference>
<dbReference type="Pfam" id="PF00486">
    <property type="entry name" value="Trans_reg_C"/>
    <property type="match status" value="1"/>
</dbReference>
<keyword evidence="4" id="KW-0597">Phosphoprotein</keyword>
<proteinExistence type="predicted"/>
<feature type="modified residue" description="4-aspartylphosphate" evidence="4">
    <location>
        <position position="52"/>
    </location>
</feature>
<evidence type="ECO:0000313" key="9">
    <source>
        <dbReference type="Proteomes" id="UP001529340"/>
    </source>
</evidence>
<evidence type="ECO:0000256" key="4">
    <source>
        <dbReference type="PROSITE-ProRule" id="PRU00169"/>
    </source>
</evidence>
<dbReference type="InterPro" id="IPR036388">
    <property type="entry name" value="WH-like_DNA-bd_sf"/>
</dbReference>
<sequence length="218" mass="24953">MATILIVEDDVSIHTMIREYLRQQGFSCLDAYSGSEALLVLDTHVPDLVLLDLMLPGVDGQQVLTKLKEHSDAAVIVLSAKDSVQSKVELLQQGADDYMTKPFALEELEARIRVQLRRRNGNDNDALRVNDLTLCPDQRTLLIHEQPVTLTRHEYRIMELLMQYPKRAFSKKEIYEYAWEDIYAADDKTVSVHISNIRNKCRGAEIIDTIWGIGFKLH</sequence>
<dbReference type="Gene3D" id="6.10.250.690">
    <property type="match status" value="1"/>
</dbReference>
<dbReference type="PANTHER" id="PTHR48111:SF2">
    <property type="entry name" value="RESPONSE REGULATOR SAER"/>
    <property type="match status" value="1"/>
</dbReference>
<organism evidence="8 9">
    <name type="scientific">Amedibacillus dolichus</name>
    <dbReference type="NCBI Taxonomy" id="31971"/>
    <lineage>
        <taxon>Bacteria</taxon>
        <taxon>Bacillati</taxon>
        <taxon>Bacillota</taxon>
        <taxon>Erysipelotrichia</taxon>
        <taxon>Erysipelotrichales</taxon>
        <taxon>Erysipelotrichaceae</taxon>
        <taxon>Amedibacillus</taxon>
    </lineage>
</organism>
<dbReference type="SMART" id="SM00448">
    <property type="entry name" value="REC"/>
    <property type="match status" value="1"/>
</dbReference>
<evidence type="ECO:0000259" key="7">
    <source>
        <dbReference type="PROSITE" id="PS51755"/>
    </source>
</evidence>
<reference evidence="8 9" key="2">
    <citation type="submission" date="2023-06" db="EMBL/GenBank/DDBJ databases">
        <title>Identification and characterization of horizontal gene transfer across gut microbiota members of farm animals based on homology search.</title>
        <authorList>
            <person name="Schwarzerova J."/>
            <person name="Nykrynova M."/>
            <person name="Jureckova K."/>
            <person name="Cejkova D."/>
            <person name="Rychlik I."/>
        </authorList>
    </citation>
    <scope>NUCLEOTIDE SEQUENCE [LARGE SCALE GENOMIC DNA]</scope>
    <source>
        <strain evidence="8 9">ET39</strain>
    </source>
</reference>
<dbReference type="InterPro" id="IPR011006">
    <property type="entry name" value="CheY-like_superfamily"/>
</dbReference>
<dbReference type="CDD" id="cd17574">
    <property type="entry name" value="REC_OmpR"/>
    <property type="match status" value="1"/>
</dbReference>
<dbReference type="RefSeq" id="WP_289607825.1">
    <property type="nucleotide sequence ID" value="NZ_JAUDCG010000026.1"/>
</dbReference>
<evidence type="ECO:0000313" key="8">
    <source>
        <dbReference type="EMBL" id="MDM8157366.1"/>
    </source>
</evidence>
<dbReference type="SUPFAM" id="SSF52172">
    <property type="entry name" value="CheY-like"/>
    <property type="match status" value="1"/>
</dbReference>
<dbReference type="InterPro" id="IPR001789">
    <property type="entry name" value="Sig_transdc_resp-reg_receiver"/>
</dbReference>
<keyword evidence="1" id="KW-0805">Transcription regulation</keyword>
<dbReference type="CDD" id="cd00383">
    <property type="entry name" value="trans_reg_C"/>
    <property type="match status" value="1"/>
</dbReference>
<feature type="DNA-binding region" description="OmpR/PhoB-type" evidence="5">
    <location>
        <begin position="124"/>
        <end position="218"/>
    </location>
</feature>
<gene>
    <name evidence="8" type="ORF">QUV96_06925</name>
</gene>
<keyword evidence="2 5" id="KW-0238">DNA-binding</keyword>
<dbReference type="PROSITE" id="PS50110">
    <property type="entry name" value="RESPONSE_REGULATORY"/>
    <property type="match status" value="1"/>
</dbReference>